<sequence>MGQTVEANSLGSLTALASNPPLYPRNPTENPHDPLTLYIVRVPGSKDVFLTPLKPKEKVVNAQDVASSLYFLHVDAPEEDAMIETEDRESLERLQDSSSSNENGSMQVPRKPLPTPPVSPSFELEDSRTSSETMKRLSVPMRKPVLPARSPNRLSPSPERPPPYAELDLPELPPRPPKHTFSRDSSHQSESGAPSDFPLSPRAPPVPDQQLQDRGWGQIQGPRHNHGGEPQRRAVEHQVRNDELDAGASLTLIRRDPTSGAQWNVARIRDPPVHDVSSTFPGKSHQRKVSGAPLYLDLNNPGYTKFTQFEPSRPVSRGSLETSSSSSEAMAADGVFRRRLWMDGSRFGDHAYGRKMRASQDLSSVIRPALELAGRQWRSTPKTVDRRSKGYAFRSPWDGKCDFTTGKAGRALRCRHTLENGISNSPSTAEVSELRFNLPVSNHFSQPTSSPGVADTVSKRSSYFARPHHKRDPSDNSDDMQQDWTSYRDEDGNIDLSLGQERAGGGFGGKQAKLGKLIIEDEGQKMLDLVVAANMALWWRAYERT</sequence>
<evidence type="ECO:0000313" key="2">
    <source>
        <dbReference type="Proteomes" id="UP001320706"/>
    </source>
</evidence>
<dbReference type="Proteomes" id="UP001320706">
    <property type="component" value="Unassembled WGS sequence"/>
</dbReference>
<reference evidence="1" key="1">
    <citation type="submission" date="2024-02" db="EMBL/GenBank/DDBJ databases">
        <title>Metagenome Assembled Genome of Zalaria obscura JY119.</title>
        <authorList>
            <person name="Vighnesh L."/>
            <person name="Jagadeeshwari U."/>
            <person name="Venkata Ramana C."/>
            <person name="Sasikala C."/>
        </authorList>
    </citation>
    <scope>NUCLEOTIDE SEQUENCE</scope>
    <source>
        <strain evidence="1">JY119</strain>
    </source>
</reference>
<accession>A0ACC3SBZ7</accession>
<keyword evidence="2" id="KW-1185">Reference proteome</keyword>
<name>A0ACC3SBZ7_9PEZI</name>
<comment type="caution">
    <text evidence="1">The sequence shown here is derived from an EMBL/GenBank/DDBJ whole genome shotgun (WGS) entry which is preliminary data.</text>
</comment>
<protein>
    <submittedName>
        <fullName evidence="1">Uncharacterized protein</fullName>
    </submittedName>
</protein>
<proteinExistence type="predicted"/>
<organism evidence="1 2">
    <name type="scientific">Zalaria obscura</name>
    <dbReference type="NCBI Taxonomy" id="2024903"/>
    <lineage>
        <taxon>Eukaryota</taxon>
        <taxon>Fungi</taxon>
        <taxon>Dikarya</taxon>
        <taxon>Ascomycota</taxon>
        <taxon>Pezizomycotina</taxon>
        <taxon>Dothideomycetes</taxon>
        <taxon>Dothideomycetidae</taxon>
        <taxon>Dothideales</taxon>
        <taxon>Zalariaceae</taxon>
        <taxon>Zalaria</taxon>
    </lineage>
</organism>
<gene>
    <name evidence="1" type="ORF">M8818_004740</name>
</gene>
<dbReference type="EMBL" id="JAMKPW020000022">
    <property type="protein sequence ID" value="KAK8206905.1"/>
    <property type="molecule type" value="Genomic_DNA"/>
</dbReference>
<evidence type="ECO:0000313" key="1">
    <source>
        <dbReference type="EMBL" id="KAK8206905.1"/>
    </source>
</evidence>